<dbReference type="SUPFAM" id="SSF101082">
    <property type="entry name" value="Typo IV secretion system protein TraC"/>
    <property type="match status" value="1"/>
</dbReference>
<keyword evidence="1" id="KW-0175">Coiled coil</keyword>
<dbReference type="AlphaFoldDB" id="A0A842HLH4"/>
<proteinExistence type="predicted"/>
<dbReference type="Proteomes" id="UP000545386">
    <property type="component" value="Unassembled WGS sequence"/>
</dbReference>
<dbReference type="InterPro" id="IPR023220">
    <property type="entry name" value="T4SS_VirB5-domain"/>
</dbReference>
<evidence type="ECO:0000313" key="3">
    <source>
        <dbReference type="EMBL" id="MBC2768774.1"/>
    </source>
</evidence>
<keyword evidence="2" id="KW-0732">Signal</keyword>
<feature type="coiled-coil region" evidence="1">
    <location>
        <begin position="45"/>
        <end position="72"/>
    </location>
</feature>
<sequence length="236" mass="25700">MKAFKYFGNIGIALLAFIGGNAYAQIPVTDTASISARALQHAESLAKYLEQIATLKAQLESANRQYQALTGTRNLGDLLNNPAIRRSLPDDVQAVLRSGENSAGSIAHSIERIQGEERLSGDFSVDNQALTRRVENLGVRSKALLEQAQAGTLARLNQVDQLQAQINLATDPKAIADLQARLQVEQANIMADQMRADLLSRQIEAEKALIERQAAQLSKESSFSVEAIRAPIPNIR</sequence>
<dbReference type="CDD" id="cd14262">
    <property type="entry name" value="VirB5_like"/>
    <property type="match status" value="1"/>
</dbReference>
<evidence type="ECO:0000313" key="4">
    <source>
        <dbReference type="Proteomes" id="UP000545386"/>
    </source>
</evidence>
<dbReference type="NCBIfam" id="TIGR02791">
    <property type="entry name" value="VirB5"/>
    <property type="match status" value="1"/>
</dbReference>
<evidence type="ECO:0000256" key="1">
    <source>
        <dbReference type="SAM" id="Coils"/>
    </source>
</evidence>
<evidence type="ECO:0000256" key="2">
    <source>
        <dbReference type="SAM" id="SignalP"/>
    </source>
</evidence>
<comment type="caution">
    <text evidence="3">The sequence shown here is derived from an EMBL/GenBank/DDBJ whole genome shotgun (WGS) entry which is preliminary data.</text>
</comment>
<reference evidence="3 4" key="1">
    <citation type="submission" date="2020-08" db="EMBL/GenBank/DDBJ databases">
        <title>Paraeoetvoesia sp. YC-7-48 draft genome sequence.</title>
        <authorList>
            <person name="Yao L."/>
        </authorList>
    </citation>
    <scope>NUCLEOTIDE SEQUENCE [LARGE SCALE GENOMIC DNA]</scope>
    <source>
        <strain evidence="4">YC-7-48</strain>
    </source>
</reference>
<keyword evidence="4" id="KW-1185">Reference proteome</keyword>
<dbReference type="EMBL" id="JACJUU010000001">
    <property type="protein sequence ID" value="MBC2768774.1"/>
    <property type="molecule type" value="Genomic_DNA"/>
</dbReference>
<gene>
    <name evidence="3" type="primary">virB5</name>
    <name evidence="3" type="ORF">GTU67_02460</name>
</gene>
<organism evidence="3 4">
    <name type="scientific">Pusillimonas minor</name>
    <dbReference type="NCBI Taxonomy" id="2697024"/>
    <lineage>
        <taxon>Bacteria</taxon>
        <taxon>Pseudomonadati</taxon>
        <taxon>Pseudomonadota</taxon>
        <taxon>Betaproteobacteria</taxon>
        <taxon>Burkholderiales</taxon>
        <taxon>Alcaligenaceae</taxon>
        <taxon>Pusillimonas</taxon>
    </lineage>
</organism>
<dbReference type="Gene3D" id="1.20.58.430">
    <property type="entry name" value="Type IV secretion system, VirB5-domain"/>
    <property type="match status" value="1"/>
</dbReference>
<protein>
    <submittedName>
        <fullName evidence="3">P-type DNA transfer protein VirB5</fullName>
    </submittedName>
</protein>
<dbReference type="InterPro" id="IPR014158">
    <property type="entry name" value="T4SS_VirB5"/>
</dbReference>
<name>A0A842HLH4_9BURK</name>
<feature type="signal peptide" evidence="2">
    <location>
        <begin position="1"/>
        <end position="24"/>
    </location>
</feature>
<dbReference type="RefSeq" id="WP_185778581.1">
    <property type="nucleotide sequence ID" value="NZ_JACJUU010000001.1"/>
</dbReference>
<dbReference type="Pfam" id="PF07996">
    <property type="entry name" value="T4SS"/>
    <property type="match status" value="1"/>
</dbReference>
<feature type="chain" id="PRO_5032352723" evidence="2">
    <location>
        <begin position="25"/>
        <end position="236"/>
    </location>
</feature>
<accession>A0A842HLH4</accession>